<feature type="transmembrane region" description="Helical" evidence="1">
    <location>
        <begin position="279"/>
        <end position="303"/>
    </location>
</feature>
<keyword evidence="1" id="KW-0472">Membrane</keyword>
<proteinExistence type="predicted"/>
<dbReference type="PROSITE" id="PS51746">
    <property type="entry name" value="PPM_2"/>
    <property type="match status" value="1"/>
</dbReference>
<dbReference type="CDD" id="cd00143">
    <property type="entry name" value="PP2Cc"/>
    <property type="match status" value="1"/>
</dbReference>
<accession>A0A831TA47</accession>
<dbReference type="InterPro" id="IPR015655">
    <property type="entry name" value="PP2C"/>
</dbReference>
<dbReference type="Pfam" id="PF00481">
    <property type="entry name" value="PP2C"/>
    <property type="match status" value="1"/>
</dbReference>
<evidence type="ECO:0000259" key="2">
    <source>
        <dbReference type="PROSITE" id="PS51746"/>
    </source>
</evidence>
<dbReference type="SMART" id="SM00331">
    <property type="entry name" value="PP2C_SIG"/>
    <property type="match status" value="1"/>
</dbReference>
<dbReference type="Gene3D" id="3.60.40.10">
    <property type="entry name" value="PPM-type phosphatase domain"/>
    <property type="match status" value="1"/>
</dbReference>
<dbReference type="EMBL" id="DSIY01000096">
    <property type="protein sequence ID" value="HEG90628.1"/>
    <property type="molecule type" value="Genomic_DNA"/>
</dbReference>
<dbReference type="AlphaFoldDB" id="A0A831TA47"/>
<comment type="caution">
    <text evidence="3">The sequence shown here is derived from an EMBL/GenBank/DDBJ whole genome shotgun (WGS) entry which is preliminary data.</text>
</comment>
<sequence length="305" mass="33225">MEELGLSVRQRARETVLVVGAATDPGPVREQNEDAVLLTEPEGELARSHGVLLAVADGMGGYQRGEVAAQLAIETLREVFYGSPLEPTEIPQRLRAAIRQANERIYGEWQPLGEEHLMGTTLVAAVIREHDLTVANVGDSRAYLIRAKRATQITRDHSLVAEQVAAGMMSEEEARESQYRNVITRALGHRHRVDVDIFELRLLSDDRLVLTTDGVHDFVSVDEIASTVLAHPPEEAARRLVELAIAHQTNDNATAVVAWVKPVVEEEPVPVEGGGPNRLMVALVLLGLLIFIAIVAVILALGYGG</sequence>
<dbReference type="SMART" id="SM00332">
    <property type="entry name" value="PP2Cc"/>
    <property type="match status" value="1"/>
</dbReference>
<organism evidence="3">
    <name type="scientific">Thermorudis peleae</name>
    <dbReference type="NCBI Taxonomy" id="1382356"/>
    <lineage>
        <taxon>Bacteria</taxon>
        <taxon>Pseudomonadati</taxon>
        <taxon>Thermomicrobiota</taxon>
        <taxon>Thermomicrobia</taxon>
        <taxon>Thermomicrobia incertae sedis</taxon>
        <taxon>Thermorudis</taxon>
    </lineage>
</organism>
<evidence type="ECO:0000313" key="3">
    <source>
        <dbReference type="EMBL" id="HEG90628.1"/>
    </source>
</evidence>
<dbReference type="SUPFAM" id="SSF81606">
    <property type="entry name" value="PP2C-like"/>
    <property type="match status" value="1"/>
</dbReference>
<protein>
    <submittedName>
        <fullName evidence="3">Serine/threonine-protein phosphatase</fullName>
    </submittedName>
</protein>
<dbReference type="GO" id="GO:0004722">
    <property type="term" value="F:protein serine/threonine phosphatase activity"/>
    <property type="evidence" value="ECO:0007669"/>
    <property type="project" value="InterPro"/>
</dbReference>
<gene>
    <name evidence="3" type="ORF">ENP34_04180</name>
</gene>
<dbReference type="InterPro" id="IPR036457">
    <property type="entry name" value="PPM-type-like_dom_sf"/>
</dbReference>
<feature type="domain" description="PPM-type phosphatase" evidence="2">
    <location>
        <begin position="18"/>
        <end position="260"/>
    </location>
</feature>
<evidence type="ECO:0000256" key="1">
    <source>
        <dbReference type="SAM" id="Phobius"/>
    </source>
</evidence>
<name>A0A831TA47_9BACT</name>
<keyword evidence="1" id="KW-1133">Transmembrane helix</keyword>
<dbReference type="InterPro" id="IPR001932">
    <property type="entry name" value="PPM-type_phosphatase-like_dom"/>
</dbReference>
<reference evidence="3" key="1">
    <citation type="journal article" date="2020" name="mSystems">
        <title>Genome- and Community-Level Interaction Insights into Carbon Utilization and Element Cycling Functions of Hydrothermarchaeota in Hydrothermal Sediment.</title>
        <authorList>
            <person name="Zhou Z."/>
            <person name="Liu Y."/>
            <person name="Xu W."/>
            <person name="Pan J."/>
            <person name="Luo Z.H."/>
            <person name="Li M."/>
        </authorList>
    </citation>
    <scope>NUCLEOTIDE SEQUENCE [LARGE SCALE GENOMIC DNA]</scope>
    <source>
        <strain evidence="3">SpSt-210</strain>
    </source>
</reference>
<dbReference type="PANTHER" id="PTHR47992">
    <property type="entry name" value="PROTEIN PHOSPHATASE"/>
    <property type="match status" value="1"/>
</dbReference>
<keyword evidence="1" id="KW-0812">Transmembrane</keyword>